<dbReference type="InterPro" id="IPR035901">
    <property type="entry name" value="GIY-YIG_endonuc_sf"/>
</dbReference>
<dbReference type="Pfam" id="PF01541">
    <property type="entry name" value="GIY-YIG"/>
    <property type="match status" value="1"/>
</dbReference>
<name>A0ABR7XF81_9BACT</name>
<dbReference type="PROSITE" id="PS50164">
    <property type="entry name" value="GIY_YIG"/>
    <property type="match status" value="1"/>
</dbReference>
<dbReference type="InterPro" id="IPR000305">
    <property type="entry name" value="GIY-YIG_endonuc"/>
</dbReference>
<evidence type="ECO:0000313" key="4">
    <source>
        <dbReference type="Proteomes" id="UP000625551"/>
    </source>
</evidence>
<dbReference type="PANTHER" id="PTHR34477">
    <property type="entry name" value="UPF0213 PROTEIN YHBQ"/>
    <property type="match status" value="1"/>
</dbReference>
<evidence type="ECO:0000256" key="1">
    <source>
        <dbReference type="ARBA" id="ARBA00007435"/>
    </source>
</evidence>
<dbReference type="PANTHER" id="PTHR34477:SF5">
    <property type="entry name" value="BSL5627 PROTEIN"/>
    <property type="match status" value="1"/>
</dbReference>
<evidence type="ECO:0000313" key="3">
    <source>
        <dbReference type="EMBL" id="MBD1396927.1"/>
    </source>
</evidence>
<dbReference type="SUPFAM" id="SSF82771">
    <property type="entry name" value="GIY-YIG endonuclease"/>
    <property type="match status" value="1"/>
</dbReference>
<dbReference type="Proteomes" id="UP000625551">
    <property type="component" value="Unassembled WGS sequence"/>
</dbReference>
<dbReference type="Gene3D" id="3.40.1440.10">
    <property type="entry name" value="GIY-YIG endonuclease"/>
    <property type="match status" value="1"/>
</dbReference>
<feature type="domain" description="GIY-YIG" evidence="2">
    <location>
        <begin position="4"/>
        <end position="82"/>
    </location>
</feature>
<reference evidence="3 4" key="1">
    <citation type="submission" date="2020-09" db="EMBL/GenBank/DDBJ databases">
        <title>Genome sequencing and assembly of Pontibacter sp.</title>
        <authorList>
            <person name="Chhetri G."/>
        </authorList>
    </citation>
    <scope>NUCLEOTIDE SEQUENCE [LARGE SCALE GENOMIC DNA]</scope>
    <source>
        <strain evidence="3 4">JH31</strain>
    </source>
</reference>
<keyword evidence="4" id="KW-1185">Reference proteome</keyword>
<gene>
    <name evidence="3" type="ORF">H9Q13_07105</name>
</gene>
<dbReference type="RefSeq" id="WP_191183064.1">
    <property type="nucleotide sequence ID" value="NZ_JACXAJ010000002.1"/>
</dbReference>
<comment type="similarity">
    <text evidence="1">Belongs to the UPF0213 family.</text>
</comment>
<organism evidence="3 4">
    <name type="scientific">Pontibacter aquaedesilientis</name>
    <dbReference type="NCBI Taxonomy" id="2766980"/>
    <lineage>
        <taxon>Bacteria</taxon>
        <taxon>Pseudomonadati</taxon>
        <taxon>Bacteroidota</taxon>
        <taxon>Cytophagia</taxon>
        <taxon>Cytophagales</taxon>
        <taxon>Hymenobacteraceae</taxon>
        <taxon>Pontibacter</taxon>
    </lineage>
</organism>
<sequence length="101" mass="12200">MISRNYYVYITTNPKRSTLYTGMSNDLPRRMSEHVLNAGNPRTFAGRYYCYNLVYFERFTYVEHAIAREKQLKKWSRSKKEELIISFNPNWIPLNDDVEDY</sequence>
<accession>A0ABR7XF81</accession>
<dbReference type="InterPro" id="IPR050190">
    <property type="entry name" value="UPF0213_domain"/>
</dbReference>
<protein>
    <submittedName>
        <fullName evidence="3">GIY-YIG nuclease family protein</fullName>
    </submittedName>
</protein>
<evidence type="ECO:0000259" key="2">
    <source>
        <dbReference type="PROSITE" id="PS50164"/>
    </source>
</evidence>
<dbReference type="CDD" id="cd10448">
    <property type="entry name" value="GIY-YIG_unchar_3"/>
    <property type="match status" value="1"/>
</dbReference>
<comment type="caution">
    <text evidence="3">The sequence shown here is derived from an EMBL/GenBank/DDBJ whole genome shotgun (WGS) entry which is preliminary data.</text>
</comment>
<proteinExistence type="inferred from homology"/>
<dbReference type="EMBL" id="JACXAJ010000002">
    <property type="protein sequence ID" value="MBD1396927.1"/>
    <property type="molecule type" value="Genomic_DNA"/>
</dbReference>